<feature type="coiled-coil region" evidence="3">
    <location>
        <begin position="812"/>
        <end position="1078"/>
    </location>
</feature>
<sequence>MSDNMRVNVSKERADAEMANAAAAAGSHPDVDEEISVIQNMTSFLLEHGGAEVDSKVLRTIAEALSKRLNDTSPSTLKDVTMEHSYGVGFPCVSLQGHGTTSPPVQGRSVREFEEQMASLRKENFNLKLRLYFLEESVPGYHQANAEGHDSLMKQLIETKVEIEILRKELEQKQELLKEAAQAMNHMEDIQKETESKGQAFIEELKQKIQFLEMERDLDKTQQSGFMNDLLGHSEISENVNTLQKIRELEGMVTQSESKIMAMQTQNNKFEELLAKRDETIKEYEEKVKELAFQNAELLEMMENKEKDMANIELNLKSLRLCNADLKEDNSNLIEALKSTQDNFHKEFSNMKVCEKRMREQQDALSQMQRDLKEKKIALADKLCELDDAQQELVKLRKSYDTACRTLQQLLQREKQQQQDGVNRALSDSEALQNHLQKCDHENTIKNLEAEVKKKTAALQNLVNNELWQKNREIERLTKLVNANTTTTSPLSPTAARKNLESLQLQQSFTESDYAKALEHNKLLQRKVDVLNQRLISGRSNEALIEELRLEARTARAEADNAETCRVAYAKVFGALSDRLYELAGFLNSLMKHKEVLSFLSTDRRRAMRTAVDCSLDLSTSIRETLTTGDQSFEGLSNLSRLLLDDDEHDVVGLTNKTLNSHEHLRARHSFDVLRSENKALRKILDSRRSCGGTADYAKDAKDRRSLPPFLLDNLSESEAWSEPDRQVSMARIGLEEHGATATNVSVKDTISKQAPATADTDSESESDALQQSRTTKLRNQERITQLEKLIAQRDERILMVQFQLVEADNNLKKESLRAITLTQEVEQLRQRNEELITDLIAIGSEPSNASNAAINSSVIQRQIDEKTRAVEQLQGERDRIAVEARLAEVQVGALKADIEDIKQKYEIQLKLASEKERQRLDTLKHELEELMQQRLKEQERIHKDTLTREWIARTTYEECKAQLTELQTQYIEAQRNIDYLTENEQELKESLITSEMEVRSLKKQLDESVLQASKFITERTKLYNEKLQVEKRLMDLQQQLSSAERQHTTTAQRVKELEALQQTLNEQLAQAQLALAAKRLNASDASQSGYASDEVQKSSTKRESNSSPDLGIHSDTGRVSSVELSNLQRSLLKTVPMPSGGEKVTQEDIRYSKQDKGNINALVSKRPQHSSSSDLGIESDTGRTSSMDIKNESPTRTETDDSNTENKMSVANVNTSATATAGANAGTHPIHDCIKVEQENAELRRKLVQTKRAFEETYKKLHIANQRKETFQKEIKDQILKTKNVLKYARLHMAKVQQPNAPHHHETEAHEQETQHNQQQQKQHHHHQQQQRNVTNDGGASTSKSSSDAPH</sequence>
<accession>A0ABM3JBK7</accession>
<gene>
    <name evidence="7" type="primary">LOC105226658</name>
</gene>
<feature type="compositionally biased region" description="Polar residues" evidence="4">
    <location>
        <begin position="744"/>
        <end position="755"/>
    </location>
</feature>
<dbReference type="InterPro" id="IPR042791">
    <property type="entry name" value="CDK5RAP2"/>
</dbReference>
<feature type="compositionally biased region" description="Basic and acidic residues" evidence="4">
    <location>
        <begin position="1190"/>
        <end position="1200"/>
    </location>
</feature>
<feature type="compositionally biased region" description="Basic and acidic residues" evidence="4">
    <location>
        <begin position="1145"/>
        <end position="1157"/>
    </location>
</feature>
<dbReference type="PANTHER" id="PTHR46930">
    <property type="entry name" value="CDK5 REGULATORY SUBUNIT-ASSOCIATED PROTEIN 2"/>
    <property type="match status" value="1"/>
</dbReference>
<evidence type="ECO:0000256" key="4">
    <source>
        <dbReference type="SAM" id="MobiDB-lite"/>
    </source>
</evidence>
<keyword evidence="6" id="KW-1185">Reference proteome</keyword>
<dbReference type="InterPro" id="IPR012943">
    <property type="entry name" value="Cnn_1N"/>
</dbReference>
<feature type="coiled-coil region" evidence="3">
    <location>
        <begin position="514"/>
        <end position="565"/>
    </location>
</feature>
<feature type="region of interest" description="Disordered" evidence="4">
    <location>
        <begin position="1298"/>
        <end position="1352"/>
    </location>
</feature>
<reference evidence="7" key="1">
    <citation type="submission" date="2025-08" db="UniProtKB">
        <authorList>
            <consortium name="RefSeq"/>
        </authorList>
    </citation>
    <scope>IDENTIFICATION</scope>
    <source>
        <tissue evidence="7">Adult</tissue>
    </source>
</reference>
<dbReference type="RefSeq" id="XP_049306606.1">
    <property type="nucleotide sequence ID" value="XM_049450649.1"/>
</dbReference>
<evidence type="ECO:0000256" key="1">
    <source>
        <dbReference type="ARBA" id="ARBA00004496"/>
    </source>
</evidence>
<feature type="region of interest" description="Disordered" evidence="4">
    <location>
        <begin position="1084"/>
        <end position="1207"/>
    </location>
</feature>
<keyword evidence="2" id="KW-0963">Cytoplasm</keyword>
<dbReference type="PANTHER" id="PTHR46930:SF1">
    <property type="entry name" value="CDK5 REGULATORY SUBUNIT-ASSOCIATED PROTEIN 2"/>
    <property type="match status" value="1"/>
</dbReference>
<organism evidence="6 7">
    <name type="scientific">Bactrocera dorsalis</name>
    <name type="common">Oriental fruit fly</name>
    <name type="synonym">Dacus dorsalis</name>
    <dbReference type="NCBI Taxonomy" id="27457"/>
    <lineage>
        <taxon>Eukaryota</taxon>
        <taxon>Metazoa</taxon>
        <taxon>Ecdysozoa</taxon>
        <taxon>Arthropoda</taxon>
        <taxon>Hexapoda</taxon>
        <taxon>Insecta</taxon>
        <taxon>Pterygota</taxon>
        <taxon>Neoptera</taxon>
        <taxon>Endopterygota</taxon>
        <taxon>Diptera</taxon>
        <taxon>Brachycera</taxon>
        <taxon>Muscomorpha</taxon>
        <taxon>Tephritoidea</taxon>
        <taxon>Tephritidae</taxon>
        <taxon>Bactrocera</taxon>
        <taxon>Bactrocera</taxon>
    </lineage>
</organism>
<feature type="domain" description="Centrosomin N-terminal motif 1" evidence="5">
    <location>
        <begin position="109"/>
        <end position="184"/>
    </location>
</feature>
<evidence type="ECO:0000313" key="6">
    <source>
        <dbReference type="Proteomes" id="UP001652620"/>
    </source>
</evidence>
<feature type="coiled-coil region" evidence="3">
    <location>
        <begin position="263"/>
        <end position="406"/>
    </location>
</feature>
<feature type="compositionally biased region" description="Basic and acidic residues" evidence="4">
    <location>
        <begin position="1304"/>
        <end position="1315"/>
    </location>
</feature>
<dbReference type="Proteomes" id="UP001652620">
    <property type="component" value="Chromosome 3"/>
</dbReference>
<name>A0ABM3JBK7_BACDO</name>
<feature type="compositionally biased region" description="Basic and acidic residues" evidence="4">
    <location>
        <begin position="1095"/>
        <end position="1105"/>
    </location>
</feature>
<evidence type="ECO:0000256" key="2">
    <source>
        <dbReference type="ARBA" id="ARBA00022490"/>
    </source>
</evidence>
<feature type="compositionally biased region" description="Polar residues" evidence="4">
    <location>
        <begin position="1118"/>
        <end position="1132"/>
    </location>
</feature>
<evidence type="ECO:0000259" key="5">
    <source>
        <dbReference type="Pfam" id="PF07989"/>
    </source>
</evidence>
<keyword evidence="3" id="KW-0175">Coiled coil</keyword>
<protein>
    <submittedName>
        <fullName evidence="7">Centrosomin isoform X1</fullName>
    </submittedName>
</protein>
<evidence type="ECO:0000313" key="7">
    <source>
        <dbReference type="RefSeq" id="XP_049306606.1"/>
    </source>
</evidence>
<feature type="compositionally biased region" description="Polar residues" evidence="4">
    <location>
        <begin position="1333"/>
        <end position="1352"/>
    </location>
</feature>
<comment type="subcellular location">
    <subcellularLocation>
        <location evidence="1">Cytoplasm</location>
    </subcellularLocation>
</comment>
<feature type="coiled-coil region" evidence="3">
    <location>
        <begin position="110"/>
        <end position="222"/>
    </location>
</feature>
<feature type="region of interest" description="Disordered" evidence="4">
    <location>
        <begin position="744"/>
        <end position="777"/>
    </location>
</feature>
<dbReference type="GeneID" id="105226658"/>
<proteinExistence type="predicted"/>
<dbReference type="Pfam" id="PF07989">
    <property type="entry name" value="Cnn_1N"/>
    <property type="match status" value="1"/>
</dbReference>
<evidence type="ECO:0000256" key="3">
    <source>
        <dbReference type="SAM" id="Coils"/>
    </source>
</evidence>